<dbReference type="OrthoDB" id="7205533at2"/>
<gene>
    <name evidence="4" type="ORF">DYU05_04805</name>
</gene>
<dbReference type="InterPro" id="IPR016181">
    <property type="entry name" value="Acyl_CoA_acyltransferase"/>
</dbReference>
<dbReference type="PANTHER" id="PTHR42919:SF8">
    <property type="entry name" value="N-ALPHA-ACETYLTRANSFERASE 50"/>
    <property type="match status" value="1"/>
</dbReference>
<dbReference type="PANTHER" id="PTHR42919">
    <property type="entry name" value="N-ALPHA-ACETYLTRANSFERASE"/>
    <property type="match status" value="1"/>
</dbReference>
<reference evidence="4 5" key="1">
    <citation type="submission" date="2018-08" db="EMBL/GenBank/DDBJ databases">
        <title>Mucilaginibacter terrae sp. nov., isolated from manganese diggings.</title>
        <authorList>
            <person name="Huang Y."/>
            <person name="Zhou Z."/>
        </authorList>
    </citation>
    <scope>NUCLEOTIDE SEQUENCE [LARGE SCALE GENOMIC DNA]</scope>
    <source>
        <strain evidence="4 5">ZH6</strain>
    </source>
</reference>
<name>A0A3E2NVD4_9SPHI</name>
<comment type="caution">
    <text evidence="4">The sequence shown here is derived from an EMBL/GenBank/DDBJ whole genome shotgun (WGS) entry which is preliminary data.</text>
</comment>
<dbReference type="Pfam" id="PF00583">
    <property type="entry name" value="Acetyltransf_1"/>
    <property type="match status" value="1"/>
</dbReference>
<sequence length="173" mass="20119">MPTTISIERVPADDIDRLMQLSRKTFFDAFASRNGHEQMEGFAKIAFTTESFTQQLANPNSEFYYTLVNGNIAGYIKLNFNNAQTELQDPDTMELERIYVLNDYQGMQIGSQLLQFAFNKALEKSLSYIWLGVWDQNHDAIRFYQRQGFTMFGSHPFWLGNEEQTDLLMRKAL</sequence>
<dbReference type="AlphaFoldDB" id="A0A3E2NVD4"/>
<dbReference type="SUPFAM" id="SSF55729">
    <property type="entry name" value="Acyl-CoA N-acyltransferases (Nat)"/>
    <property type="match status" value="1"/>
</dbReference>
<keyword evidence="5" id="KW-1185">Reference proteome</keyword>
<organism evidence="4 5">
    <name type="scientific">Mucilaginibacter terrenus</name>
    <dbReference type="NCBI Taxonomy" id="2482727"/>
    <lineage>
        <taxon>Bacteria</taxon>
        <taxon>Pseudomonadati</taxon>
        <taxon>Bacteroidota</taxon>
        <taxon>Sphingobacteriia</taxon>
        <taxon>Sphingobacteriales</taxon>
        <taxon>Sphingobacteriaceae</taxon>
        <taxon>Mucilaginibacter</taxon>
    </lineage>
</organism>
<dbReference type="EMBL" id="QWDE01000001">
    <property type="protein sequence ID" value="RFZ84929.1"/>
    <property type="molecule type" value="Genomic_DNA"/>
</dbReference>
<protein>
    <submittedName>
        <fullName evidence="4">GNAT family N-acetyltransferase</fullName>
    </submittedName>
</protein>
<keyword evidence="1 4" id="KW-0808">Transferase</keyword>
<evidence type="ECO:0000256" key="2">
    <source>
        <dbReference type="ARBA" id="ARBA00023315"/>
    </source>
</evidence>
<evidence type="ECO:0000313" key="5">
    <source>
        <dbReference type="Proteomes" id="UP000260823"/>
    </source>
</evidence>
<feature type="domain" description="N-acetyltransferase" evidence="3">
    <location>
        <begin position="5"/>
        <end position="173"/>
    </location>
</feature>
<keyword evidence="2" id="KW-0012">Acyltransferase</keyword>
<dbReference type="GO" id="GO:0016747">
    <property type="term" value="F:acyltransferase activity, transferring groups other than amino-acyl groups"/>
    <property type="evidence" value="ECO:0007669"/>
    <property type="project" value="InterPro"/>
</dbReference>
<evidence type="ECO:0000259" key="3">
    <source>
        <dbReference type="PROSITE" id="PS51186"/>
    </source>
</evidence>
<proteinExistence type="predicted"/>
<evidence type="ECO:0000256" key="1">
    <source>
        <dbReference type="ARBA" id="ARBA00022679"/>
    </source>
</evidence>
<dbReference type="Proteomes" id="UP000260823">
    <property type="component" value="Unassembled WGS sequence"/>
</dbReference>
<dbReference type="PROSITE" id="PS51186">
    <property type="entry name" value="GNAT"/>
    <property type="match status" value="1"/>
</dbReference>
<dbReference type="RefSeq" id="WP_117381831.1">
    <property type="nucleotide sequence ID" value="NZ_QWDE01000001.1"/>
</dbReference>
<evidence type="ECO:0000313" key="4">
    <source>
        <dbReference type="EMBL" id="RFZ84929.1"/>
    </source>
</evidence>
<dbReference type="Gene3D" id="3.40.630.30">
    <property type="match status" value="1"/>
</dbReference>
<dbReference type="InterPro" id="IPR051556">
    <property type="entry name" value="N-term/lysine_N-AcTrnsfr"/>
</dbReference>
<dbReference type="InterPro" id="IPR000182">
    <property type="entry name" value="GNAT_dom"/>
</dbReference>
<accession>A0A3E2NVD4</accession>
<dbReference type="CDD" id="cd04301">
    <property type="entry name" value="NAT_SF"/>
    <property type="match status" value="1"/>
</dbReference>